<evidence type="ECO:0000256" key="4">
    <source>
        <dbReference type="SAM" id="Phobius"/>
    </source>
</evidence>
<protein>
    <submittedName>
        <fullName evidence="5">Uncharacterized protein</fullName>
    </submittedName>
</protein>
<reference evidence="5" key="1">
    <citation type="submission" date="2020-11" db="EMBL/GenBank/DDBJ databases">
        <authorList>
            <person name="Tran Van P."/>
        </authorList>
    </citation>
    <scope>NUCLEOTIDE SEQUENCE</scope>
</reference>
<dbReference type="EMBL" id="CAJPVJ010001504">
    <property type="protein sequence ID" value="CAG2164842.1"/>
    <property type="molecule type" value="Genomic_DNA"/>
</dbReference>
<dbReference type="Pfam" id="PF01633">
    <property type="entry name" value="Choline_kinase"/>
    <property type="match status" value="2"/>
</dbReference>
<keyword evidence="2" id="KW-1208">Phospholipid metabolism</keyword>
<evidence type="ECO:0000256" key="1">
    <source>
        <dbReference type="ARBA" id="ARBA00023209"/>
    </source>
</evidence>
<dbReference type="OrthoDB" id="6516455at2759"/>
<dbReference type="InterPro" id="IPR011009">
    <property type="entry name" value="Kinase-like_dom_sf"/>
</dbReference>
<evidence type="ECO:0000313" key="5">
    <source>
        <dbReference type="EMBL" id="CAD7643930.1"/>
    </source>
</evidence>
<keyword evidence="1" id="KW-0443">Lipid metabolism</keyword>
<dbReference type="AlphaFoldDB" id="A0A7R9LLJ9"/>
<evidence type="ECO:0000256" key="3">
    <source>
        <dbReference type="ARBA" id="ARBA00038211"/>
    </source>
</evidence>
<sequence>MVASNKPTEGFVSIHLQVNPNYTQNTSYLIRNGDQIRLFSGNDPTLKDIEFYRQIDTINITNAYKIGDTITFIANRFSVDVSKEWSQLVVKDFAANLCPNLNRMTTRAPTTTTIATTPSDLIAKGQGLSGVAIAMAVAIVLLIVVGVGCLVVTQLYNKIRRITGGLSNQLYYCGVNEPSLTSTAPQEVAIRLYGNKWYNNLNSDGNERSKDRRSERLSDVITSVMLSETQLGPKIYGLFEDGQILHYYQHRQFKLEEQNNPKLVEELFRKIARFHALDVPLPKKHWLFREIELNYEEAYKRHPINELIEELSCETIKTHDLKTEIQWLKDMSVKIDSPLVFAHNDLLSSNVLVLDNETATGDQLVICDFEYGSYGFRGLDLGTIINEWGRLWNDFLSVHTFVEDSVIKQLLQYYISENEKIFGKRVTENICDENQNSLKRIGDIQSIDDLDFDKLDLTFGDTPEDINNKCLQLCKDYLSGNWTQQTLDTIEVRRVSGGLTNQLYYCGIRNPLNKSDVPQEVAIRLYGSKHFNKGENPGNERLTDTIISIMISENKLGPKIYGLFESGQIQQFYHHRQFKPEEQKDPKLVTEVFQKLARIHAMDVPIRRGTIWFINDMYESYKWTQLLSQRMLVTELLMLTLSGHVFTHNDFRSSNLMITDTSNNPGDQIVVCDFEYASYVQVATRGCSAET</sequence>
<dbReference type="SUPFAM" id="SSF56112">
    <property type="entry name" value="Protein kinase-like (PK-like)"/>
    <property type="match status" value="2"/>
</dbReference>
<keyword evidence="4" id="KW-0472">Membrane</keyword>
<dbReference type="Proteomes" id="UP000728032">
    <property type="component" value="Unassembled WGS sequence"/>
</dbReference>
<keyword evidence="4" id="KW-0812">Transmembrane</keyword>
<comment type="similarity">
    <text evidence="3">Belongs to the choline/ethanolamine kinase family.</text>
</comment>
<evidence type="ECO:0000256" key="2">
    <source>
        <dbReference type="ARBA" id="ARBA00023264"/>
    </source>
</evidence>
<accession>A0A7R9LLJ9</accession>
<keyword evidence="4" id="KW-1133">Transmembrane helix</keyword>
<keyword evidence="1" id="KW-0594">Phospholipid biosynthesis</keyword>
<dbReference type="Gene3D" id="3.30.200.20">
    <property type="entry name" value="Phosphorylase Kinase, domain 1"/>
    <property type="match status" value="2"/>
</dbReference>
<dbReference type="GO" id="GO:0004305">
    <property type="term" value="F:ethanolamine kinase activity"/>
    <property type="evidence" value="ECO:0007669"/>
    <property type="project" value="TreeGrafter"/>
</dbReference>
<dbReference type="EMBL" id="OC916329">
    <property type="protein sequence ID" value="CAD7643930.1"/>
    <property type="molecule type" value="Genomic_DNA"/>
</dbReference>
<gene>
    <name evidence="5" type="ORF">ONB1V03_LOCUS4389</name>
</gene>
<dbReference type="GO" id="GO:0006646">
    <property type="term" value="P:phosphatidylethanolamine biosynthetic process"/>
    <property type="evidence" value="ECO:0007669"/>
    <property type="project" value="TreeGrafter"/>
</dbReference>
<organism evidence="5">
    <name type="scientific">Oppiella nova</name>
    <dbReference type="NCBI Taxonomy" id="334625"/>
    <lineage>
        <taxon>Eukaryota</taxon>
        <taxon>Metazoa</taxon>
        <taxon>Ecdysozoa</taxon>
        <taxon>Arthropoda</taxon>
        <taxon>Chelicerata</taxon>
        <taxon>Arachnida</taxon>
        <taxon>Acari</taxon>
        <taxon>Acariformes</taxon>
        <taxon>Sarcoptiformes</taxon>
        <taxon>Oribatida</taxon>
        <taxon>Brachypylina</taxon>
        <taxon>Oppioidea</taxon>
        <taxon>Oppiidae</taxon>
        <taxon>Oppiella</taxon>
    </lineage>
</organism>
<proteinExistence type="inferred from homology"/>
<dbReference type="GO" id="GO:0005737">
    <property type="term" value="C:cytoplasm"/>
    <property type="evidence" value="ECO:0007669"/>
    <property type="project" value="TreeGrafter"/>
</dbReference>
<keyword evidence="6" id="KW-1185">Reference proteome</keyword>
<dbReference type="PANTHER" id="PTHR22603:SF93">
    <property type="entry name" value="RE24176P"/>
    <property type="match status" value="1"/>
</dbReference>
<evidence type="ECO:0000313" key="6">
    <source>
        <dbReference type="Proteomes" id="UP000728032"/>
    </source>
</evidence>
<keyword evidence="1" id="KW-0444">Lipid biosynthesis</keyword>
<dbReference type="GO" id="GO:0004103">
    <property type="term" value="F:choline kinase activity"/>
    <property type="evidence" value="ECO:0007669"/>
    <property type="project" value="TreeGrafter"/>
</dbReference>
<dbReference type="PANTHER" id="PTHR22603">
    <property type="entry name" value="CHOLINE/ETHANOALAMINE KINASE"/>
    <property type="match status" value="1"/>
</dbReference>
<feature type="transmembrane region" description="Helical" evidence="4">
    <location>
        <begin position="128"/>
        <end position="152"/>
    </location>
</feature>
<name>A0A7R9LLJ9_9ACAR</name>
<dbReference type="Gene3D" id="3.90.1200.10">
    <property type="match status" value="2"/>
</dbReference>